<dbReference type="EMBL" id="JAENHL010000008">
    <property type="protein sequence ID" value="MBK1869797.1"/>
    <property type="molecule type" value="Genomic_DNA"/>
</dbReference>
<dbReference type="Proteomes" id="UP000616151">
    <property type="component" value="Unassembled WGS sequence"/>
</dbReference>
<evidence type="ECO:0000313" key="1">
    <source>
        <dbReference type="EMBL" id="MBK1869797.1"/>
    </source>
</evidence>
<protein>
    <submittedName>
        <fullName evidence="1">Hydantoinase B/oxoprolinase family protein</fullName>
    </submittedName>
</protein>
<organism evidence="1 2">
    <name type="scientific">Taklimakanibacter albus</name>
    <dbReference type="NCBI Taxonomy" id="2800327"/>
    <lineage>
        <taxon>Bacteria</taxon>
        <taxon>Pseudomonadati</taxon>
        <taxon>Pseudomonadota</taxon>
        <taxon>Alphaproteobacteria</taxon>
        <taxon>Hyphomicrobiales</taxon>
        <taxon>Aestuariivirgaceae</taxon>
        <taxon>Taklimakanibacter</taxon>
    </lineage>
</organism>
<comment type="caution">
    <text evidence="1">The sequence shown here is derived from an EMBL/GenBank/DDBJ whole genome shotgun (WGS) entry which is preliminary data.</text>
</comment>
<name>A0ACC5RAX3_9HYPH</name>
<evidence type="ECO:0000313" key="2">
    <source>
        <dbReference type="Proteomes" id="UP000616151"/>
    </source>
</evidence>
<gene>
    <name evidence="1" type="ORF">JHL16_25770</name>
</gene>
<sequence length="602" mass="64657">MTGNQTSIDGSRLAILTARFEGIARKMANTLHRTGRSGILTIARDFSCVVLTADHQLLATAESLPIHVLRGPDIMARTMADNHPVLKRGDAYLHNSPYHGCTHPADHSILVPVIDDAGVHRFTVLAKAHQADCGNALPTTYMGAAKDVYAEGALIFPAVKVQDNYEHNMDMVRMCRMRIRVPDQWWGDYLATLGAARVGEREVLNLGREIGWDVLEAYTRQWFDYSEKRMIEVVRAMPKGKVTRTSTHDPFPGTPADGITITATVEVKPDEAMIEVDMTDNPDCMPNGLNLSEATALSAPMVGIFNSIDHTVPKNAGSFRRIAIKLRDNSIVGRPSHPTSCSVATTNVADRVANPVQCAIAELADGLGQAETGALIPPSCGVVSGVHDGRPFVNEVYLGCTGGAGTPFTDGWLTILHVGNAGMCYQDSIEIDELRHPIFVHARRLMPDTEGAGRFRGALGAYSEFAPVDCEMTVAYVSDGNLNPASGTRGGLKGKPSAQFKRLADGSLEPVPACAEVLIGSAETMVSISCGGGGYGHPHEREPQRVADDVREGWVSRARAETVYGVKLDAAGHVDRPATAKLRGTGGKREPERARVLSGSPA</sequence>
<proteinExistence type="predicted"/>
<reference evidence="1" key="1">
    <citation type="submission" date="2021-01" db="EMBL/GenBank/DDBJ databases">
        <authorList>
            <person name="Sun Q."/>
        </authorList>
    </citation>
    <scope>NUCLEOTIDE SEQUENCE</scope>
    <source>
        <strain evidence="1">YIM B02566</strain>
    </source>
</reference>
<keyword evidence="2" id="KW-1185">Reference proteome</keyword>
<accession>A0ACC5RAX3</accession>